<organism evidence="3 4">
    <name type="scientific">Streptococcus cuniculipharyngis</name>
    <dbReference type="NCBI Taxonomy" id="1562651"/>
    <lineage>
        <taxon>Bacteria</taxon>
        <taxon>Bacillati</taxon>
        <taxon>Bacillota</taxon>
        <taxon>Bacilli</taxon>
        <taxon>Lactobacillales</taxon>
        <taxon>Streptococcaceae</taxon>
        <taxon>Streptococcus</taxon>
    </lineage>
</organism>
<sequence length="205" mass="22817">MIKFLGRLIGLLLGFLLIFSLMTIYRNSKAVLAYAPLVRQVLADRQQTEKIDENLVLAMIYTESKGRGQDILQASESFSGSIGSITSPKESLNQGLTLLEDNLAQANQAGTDTWTAVQAYNLGPNYIAYVAERGGKTNLDLARRFSRDVVAPSLGNVTGKTYRYYHPIAIFYGNPYLYQNGGNSYYVEQVKLNLMILKVMSQLIN</sequence>
<proteinExistence type="predicted"/>
<comment type="caution">
    <text evidence="3">The sequence shown here is derived from an EMBL/GenBank/DDBJ whole genome shotgun (WGS) entry which is preliminary data.</text>
</comment>
<accession>A0A5C5SFN3</accession>
<dbReference type="GO" id="GO:0009986">
    <property type="term" value="C:cell surface"/>
    <property type="evidence" value="ECO:0007669"/>
    <property type="project" value="UniProtKB-SubCell"/>
</dbReference>
<keyword evidence="4" id="KW-1185">Reference proteome</keyword>
<dbReference type="OrthoDB" id="1654978at2"/>
<dbReference type="InterPro" id="IPR023346">
    <property type="entry name" value="Lysozyme-like_dom_sf"/>
</dbReference>
<dbReference type="SUPFAM" id="SSF53955">
    <property type="entry name" value="Lysozyme-like"/>
    <property type="match status" value="1"/>
</dbReference>
<dbReference type="Proteomes" id="UP000317430">
    <property type="component" value="Unassembled WGS sequence"/>
</dbReference>
<dbReference type="InterPro" id="IPR047194">
    <property type="entry name" value="CwlT-like_lysozyme"/>
</dbReference>
<dbReference type="Gene3D" id="1.10.530.10">
    <property type="match status" value="1"/>
</dbReference>
<protein>
    <submittedName>
        <fullName evidence="3">Lysozyme family protein</fullName>
    </submittedName>
</protein>
<comment type="subcellular location">
    <subcellularLocation>
        <location evidence="1">Cell surface</location>
    </subcellularLocation>
</comment>
<dbReference type="Pfam" id="PF13702">
    <property type="entry name" value="Lysozyme_like"/>
    <property type="match status" value="1"/>
</dbReference>
<name>A0A5C5SFN3_9STRE</name>
<dbReference type="CDD" id="cd16891">
    <property type="entry name" value="CwlT-like"/>
    <property type="match status" value="1"/>
</dbReference>
<dbReference type="RefSeq" id="WP_146565755.1">
    <property type="nucleotide sequence ID" value="NZ_VOHL01000001.1"/>
</dbReference>
<dbReference type="AlphaFoldDB" id="A0A5C5SFN3"/>
<dbReference type="EMBL" id="VOHL01000001">
    <property type="protein sequence ID" value="TWS98815.1"/>
    <property type="molecule type" value="Genomic_DNA"/>
</dbReference>
<feature type="domain" description="CwlT-like lysozyme" evidence="2">
    <location>
        <begin position="29"/>
        <end position="193"/>
    </location>
</feature>
<reference evidence="3 4" key="1">
    <citation type="submission" date="2019-08" db="EMBL/GenBank/DDBJ databases">
        <authorList>
            <person name="Lei W."/>
        </authorList>
    </citation>
    <scope>NUCLEOTIDE SEQUENCE [LARGE SCALE GENOMIC DNA]</scope>
    <source>
        <strain evidence="3 4">CCUG 66496</strain>
    </source>
</reference>
<gene>
    <name evidence="3" type="ORF">FRX57_00970</name>
</gene>
<evidence type="ECO:0000313" key="4">
    <source>
        <dbReference type="Proteomes" id="UP000317430"/>
    </source>
</evidence>
<evidence type="ECO:0000256" key="1">
    <source>
        <dbReference type="ARBA" id="ARBA00004241"/>
    </source>
</evidence>
<evidence type="ECO:0000259" key="2">
    <source>
        <dbReference type="Pfam" id="PF13702"/>
    </source>
</evidence>
<evidence type="ECO:0000313" key="3">
    <source>
        <dbReference type="EMBL" id="TWS98815.1"/>
    </source>
</evidence>